<organism evidence="1 2">
    <name type="scientific">Punica granatum</name>
    <name type="common">Pomegranate</name>
    <dbReference type="NCBI Taxonomy" id="22663"/>
    <lineage>
        <taxon>Eukaryota</taxon>
        <taxon>Viridiplantae</taxon>
        <taxon>Streptophyta</taxon>
        <taxon>Embryophyta</taxon>
        <taxon>Tracheophyta</taxon>
        <taxon>Spermatophyta</taxon>
        <taxon>Magnoliopsida</taxon>
        <taxon>eudicotyledons</taxon>
        <taxon>Gunneridae</taxon>
        <taxon>Pentapetalae</taxon>
        <taxon>rosids</taxon>
        <taxon>malvids</taxon>
        <taxon>Myrtales</taxon>
        <taxon>Lythraceae</taxon>
        <taxon>Punica</taxon>
    </lineage>
</organism>
<proteinExistence type="predicted"/>
<comment type="caution">
    <text evidence="1">The sequence shown here is derived from an EMBL/GenBank/DDBJ whole genome shotgun (WGS) entry which is preliminary data.</text>
</comment>
<keyword evidence="2" id="KW-1185">Reference proteome</keyword>
<reference evidence="1 2" key="1">
    <citation type="submission" date="2017-11" db="EMBL/GenBank/DDBJ databases">
        <title>De-novo sequencing of pomegranate (Punica granatum L.) genome.</title>
        <authorList>
            <person name="Akparov Z."/>
            <person name="Amiraslanov A."/>
            <person name="Hajiyeva S."/>
            <person name="Abbasov M."/>
            <person name="Kaur K."/>
            <person name="Hamwieh A."/>
            <person name="Solovyev V."/>
            <person name="Salamov A."/>
            <person name="Braich B."/>
            <person name="Kosarev P."/>
            <person name="Mahmoud A."/>
            <person name="Hajiyev E."/>
            <person name="Babayeva S."/>
            <person name="Izzatullayeva V."/>
            <person name="Mammadov A."/>
            <person name="Mammadov A."/>
            <person name="Sharifova S."/>
            <person name="Ojaghi J."/>
            <person name="Eynullazada K."/>
            <person name="Bayramov B."/>
            <person name="Abdulazimova A."/>
            <person name="Shahmuradov I."/>
        </authorList>
    </citation>
    <scope>NUCLEOTIDE SEQUENCE [LARGE SCALE GENOMIC DNA]</scope>
    <source>
        <strain evidence="2">cv. AG2017</strain>
        <tissue evidence="1">Leaf</tissue>
    </source>
</reference>
<name>A0A2I0IAK8_PUNGR</name>
<dbReference type="EMBL" id="PGOL01003458">
    <property type="protein sequence ID" value="PKI41027.1"/>
    <property type="molecule type" value="Genomic_DNA"/>
</dbReference>
<sequence>MTILTFLPFPRGLSLSLCALHSVSEARRVPSLLVRSPSGSSHLTLRKLRRDSPSTQLFYFSWR</sequence>
<accession>A0A2I0IAK8</accession>
<dbReference type="Proteomes" id="UP000233551">
    <property type="component" value="Unassembled WGS sequence"/>
</dbReference>
<evidence type="ECO:0000313" key="1">
    <source>
        <dbReference type="EMBL" id="PKI41027.1"/>
    </source>
</evidence>
<gene>
    <name evidence="1" type="ORF">CRG98_038555</name>
</gene>
<dbReference type="AlphaFoldDB" id="A0A2I0IAK8"/>
<protein>
    <submittedName>
        <fullName evidence="1">Uncharacterized protein</fullName>
    </submittedName>
</protein>
<evidence type="ECO:0000313" key="2">
    <source>
        <dbReference type="Proteomes" id="UP000233551"/>
    </source>
</evidence>
<feature type="non-terminal residue" evidence="1">
    <location>
        <position position="63"/>
    </location>
</feature>